<evidence type="ECO:0000256" key="6">
    <source>
        <dbReference type="SAM" id="Phobius"/>
    </source>
</evidence>
<dbReference type="InterPro" id="IPR010920">
    <property type="entry name" value="LSM_dom_sf"/>
</dbReference>
<sequence length="792" mass="85811">MNWRLRKSKRRAVRHGSKNLLFRGLVPSPQALSPSAIMSAAARSQISRAAYDRSMLSALAFAPLLVAGLARASGEETPPPTPDPALPDPSSSPSPANLEEAAANAVENTVELGQVVGMILLGAFAGLVVAVITVAVLAGVVRRNRALVATVRGIRVPTFALLSFLGAWLALRVYGQGLSPAELPGYYDGLLHILQILLILSMGWLAVGAVNGFSRGYLELVKEMAETRYRRTQTQLQILRRLVNVIIVVIAVSAALLTFPTARAVGASLLASAGLISVVAGIAAQSALGNVFAGLQLAFSDSLRVNDYIVWKNTNATVEEITLTYVVLKVWNGRRLIVPSSEMTTTTFENWTRRVPEMTGTVEFDLDWRVPIADLRAELDAILESTDLWNGETGVLQVKSVDNGIVRVAMQVSADSVGEMFDLQFYVREQMLRWLQDYSPESMPRQRISVVSPRELPAGTGEAETETETEPGVMRATTRRPHVYDLSTDKETAFVDAEEAGTDADAGEGSSASVTDSGEEALDASWHRKIWKLRGDTLDDATAADPATMDIGLGSDMEDTEQRQRLRQANRNRARQARERRRQRGKKAKPAGKQSDRARRQGTTRQAEPRRSFTRSTTTAETRIMRPAEIMAAAPKRIPIAERQMPKAYAPGEKPVTGAREPVKPGHEASLFTGSARNESRGRELTGPGPAVLAERERAAARANAAAATAPGAGSTIVEPQAAQSANRPEKNNPEKTNPEKNNSQKSNSEKDNSEKNKPEEAKNSKSATANHKKDKKESKNGANSQKDAPAN</sequence>
<name>A0A1G7AC22_9ACTO</name>
<accession>A0A1G7AC22</accession>
<feature type="region of interest" description="Disordered" evidence="5">
    <location>
        <begin position="72"/>
        <end position="98"/>
    </location>
</feature>
<keyword evidence="4 6" id="KW-0472">Membrane</keyword>
<feature type="region of interest" description="Disordered" evidence="5">
    <location>
        <begin position="500"/>
        <end position="521"/>
    </location>
</feature>
<dbReference type="Gene3D" id="2.30.30.60">
    <property type="match status" value="1"/>
</dbReference>
<feature type="compositionally biased region" description="Polar residues" evidence="5">
    <location>
        <begin position="781"/>
        <end position="792"/>
    </location>
</feature>
<evidence type="ECO:0000256" key="1">
    <source>
        <dbReference type="ARBA" id="ARBA00004370"/>
    </source>
</evidence>
<evidence type="ECO:0000256" key="2">
    <source>
        <dbReference type="ARBA" id="ARBA00022692"/>
    </source>
</evidence>
<feature type="compositionally biased region" description="Basic and acidic residues" evidence="5">
    <location>
        <begin position="748"/>
        <end position="764"/>
    </location>
</feature>
<feature type="compositionally biased region" description="Basic residues" evidence="5">
    <location>
        <begin position="565"/>
        <end position="590"/>
    </location>
</feature>
<dbReference type="Pfam" id="PF00924">
    <property type="entry name" value="MS_channel_2nd"/>
    <property type="match status" value="1"/>
</dbReference>
<dbReference type="AlphaFoldDB" id="A0A1G7AC22"/>
<feature type="compositionally biased region" description="Low complexity" evidence="5">
    <location>
        <begin position="701"/>
        <end position="713"/>
    </location>
</feature>
<dbReference type="EMBL" id="FNAU01000002">
    <property type="protein sequence ID" value="SDE12498.1"/>
    <property type="molecule type" value="Genomic_DNA"/>
</dbReference>
<feature type="transmembrane region" description="Helical" evidence="6">
    <location>
        <begin position="238"/>
        <end position="259"/>
    </location>
</feature>
<dbReference type="GO" id="GO:0055085">
    <property type="term" value="P:transmembrane transport"/>
    <property type="evidence" value="ECO:0007669"/>
    <property type="project" value="InterPro"/>
</dbReference>
<evidence type="ECO:0000313" key="9">
    <source>
        <dbReference type="Proteomes" id="UP000182744"/>
    </source>
</evidence>
<evidence type="ECO:0000313" key="8">
    <source>
        <dbReference type="EMBL" id="SDE12498.1"/>
    </source>
</evidence>
<dbReference type="PANTHER" id="PTHR30566">
    <property type="entry name" value="YNAI-RELATED MECHANOSENSITIVE ION CHANNEL"/>
    <property type="match status" value="1"/>
</dbReference>
<dbReference type="SUPFAM" id="SSF50182">
    <property type="entry name" value="Sm-like ribonucleoproteins"/>
    <property type="match status" value="1"/>
</dbReference>
<organism evidence="8 9">
    <name type="scientific">Actinobaculum suis</name>
    <dbReference type="NCBI Taxonomy" id="1657"/>
    <lineage>
        <taxon>Bacteria</taxon>
        <taxon>Bacillati</taxon>
        <taxon>Actinomycetota</taxon>
        <taxon>Actinomycetes</taxon>
        <taxon>Actinomycetales</taxon>
        <taxon>Actinomycetaceae</taxon>
        <taxon>Actinobaculum</taxon>
    </lineage>
</organism>
<keyword evidence="2 6" id="KW-0812">Transmembrane</keyword>
<feature type="region of interest" description="Disordered" evidence="5">
    <location>
        <begin position="444"/>
        <end position="472"/>
    </location>
</feature>
<feature type="region of interest" description="Disordered" evidence="5">
    <location>
        <begin position="546"/>
        <end position="792"/>
    </location>
</feature>
<proteinExistence type="predicted"/>
<keyword evidence="9" id="KW-1185">Reference proteome</keyword>
<dbReference type="GO" id="GO:0016020">
    <property type="term" value="C:membrane"/>
    <property type="evidence" value="ECO:0007669"/>
    <property type="project" value="UniProtKB-SubCell"/>
</dbReference>
<dbReference type="InterPro" id="IPR023408">
    <property type="entry name" value="MscS_beta-dom_sf"/>
</dbReference>
<evidence type="ECO:0000259" key="7">
    <source>
        <dbReference type="Pfam" id="PF00924"/>
    </source>
</evidence>
<reference evidence="9" key="1">
    <citation type="submission" date="2016-10" db="EMBL/GenBank/DDBJ databases">
        <authorList>
            <person name="Varghese N."/>
        </authorList>
    </citation>
    <scope>NUCLEOTIDE SEQUENCE [LARGE SCALE GENOMIC DNA]</scope>
    <source>
        <strain evidence="9">DSM 20639</strain>
    </source>
</reference>
<keyword evidence="3 6" id="KW-1133">Transmembrane helix</keyword>
<feature type="transmembrane region" description="Helical" evidence="6">
    <location>
        <begin position="115"/>
        <end position="141"/>
    </location>
</feature>
<dbReference type="InterPro" id="IPR006685">
    <property type="entry name" value="MscS_channel_2nd"/>
</dbReference>
<feature type="compositionally biased region" description="Pro residues" evidence="5">
    <location>
        <begin position="77"/>
        <end position="92"/>
    </location>
</feature>
<dbReference type="Proteomes" id="UP000182744">
    <property type="component" value="Unassembled WGS sequence"/>
</dbReference>
<evidence type="ECO:0000256" key="4">
    <source>
        <dbReference type="ARBA" id="ARBA00023136"/>
    </source>
</evidence>
<evidence type="ECO:0000256" key="3">
    <source>
        <dbReference type="ARBA" id="ARBA00022989"/>
    </source>
</evidence>
<dbReference type="Gene3D" id="1.10.287.1260">
    <property type="match status" value="1"/>
</dbReference>
<gene>
    <name evidence="8" type="ORF">SAMN05421878_102168</name>
</gene>
<protein>
    <submittedName>
        <fullName evidence="8">Small-conductance mechanosensitive channel</fullName>
    </submittedName>
</protein>
<dbReference type="PANTHER" id="PTHR30566:SF25">
    <property type="entry name" value="INNER MEMBRANE PROTEIN"/>
    <property type="match status" value="1"/>
</dbReference>
<feature type="transmembrane region" description="Helical" evidence="6">
    <location>
        <begin position="191"/>
        <end position="218"/>
    </location>
</feature>
<feature type="transmembrane region" description="Helical" evidence="6">
    <location>
        <begin position="153"/>
        <end position="171"/>
    </location>
</feature>
<evidence type="ECO:0000256" key="5">
    <source>
        <dbReference type="SAM" id="MobiDB-lite"/>
    </source>
</evidence>
<comment type="subcellular location">
    <subcellularLocation>
        <location evidence="1">Membrane</location>
    </subcellularLocation>
</comment>
<feature type="domain" description="Mechanosensitive ion channel MscS" evidence="7">
    <location>
        <begin position="288"/>
        <end position="353"/>
    </location>
</feature>
<feature type="compositionally biased region" description="Basic and acidic residues" evidence="5">
    <location>
        <begin position="728"/>
        <end position="739"/>
    </location>
</feature>